<protein>
    <submittedName>
        <fullName evidence="1">CSON001117 protein</fullName>
    </submittedName>
</protein>
<organism evidence="1">
    <name type="scientific">Culicoides sonorensis</name>
    <name type="common">Biting midge</name>
    <dbReference type="NCBI Taxonomy" id="179676"/>
    <lineage>
        <taxon>Eukaryota</taxon>
        <taxon>Metazoa</taxon>
        <taxon>Ecdysozoa</taxon>
        <taxon>Arthropoda</taxon>
        <taxon>Hexapoda</taxon>
        <taxon>Insecta</taxon>
        <taxon>Pterygota</taxon>
        <taxon>Neoptera</taxon>
        <taxon>Endopterygota</taxon>
        <taxon>Diptera</taxon>
        <taxon>Nematocera</taxon>
        <taxon>Chironomoidea</taxon>
        <taxon>Ceratopogonidae</taxon>
        <taxon>Ceratopogoninae</taxon>
        <taxon>Culicoides</taxon>
        <taxon>Monoculicoides</taxon>
    </lineage>
</organism>
<name>A0A336MFX4_CULSO</name>
<accession>A0A336MFX4</accession>
<gene>
    <name evidence="1" type="primary">CSON001117</name>
</gene>
<dbReference type="AlphaFoldDB" id="A0A336MFX4"/>
<evidence type="ECO:0000313" key="1">
    <source>
        <dbReference type="EMBL" id="SSX29302.1"/>
    </source>
</evidence>
<proteinExistence type="predicted"/>
<dbReference type="EMBL" id="UFQT01001174">
    <property type="protein sequence ID" value="SSX29302.1"/>
    <property type="molecule type" value="Genomic_DNA"/>
</dbReference>
<sequence>MSVMNGEACPIGSATKLGLRNTADKHPLKLRVRSKLAALRTIAAISLGLNVSSSENFMQAYMNSFA</sequence>
<reference evidence="1" key="1">
    <citation type="submission" date="2018-07" db="EMBL/GenBank/DDBJ databases">
        <authorList>
            <person name="Quirk P.G."/>
            <person name="Krulwich T.A."/>
        </authorList>
    </citation>
    <scope>NUCLEOTIDE SEQUENCE</scope>
</reference>
<dbReference type="VEuPathDB" id="VectorBase:CSON001117"/>